<keyword evidence="9" id="KW-0326">Glycosidase</keyword>
<feature type="disulfide bond" evidence="8">
    <location>
        <begin position="401"/>
        <end position="430"/>
    </location>
</feature>
<dbReference type="PANTHER" id="PTHR11742:SF89">
    <property type="entry name" value="ALPHA-1,2-MANNOSIDASE"/>
    <property type="match status" value="1"/>
</dbReference>
<dbReference type="GeneID" id="27312597"/>
<dbReference type="GO" id="GO:0004571">
    <property type="term" value="F:mannosyl-oligosaccharide 1,2-alpha-mannosidase activity"/>
    <property type="evidence" value="ECO:0007669"/>
    <property type="project" value="InterPro"/>
</dbReference>
<evidence type="ECO:0000256" key="8">
    <source>
        <dbReference type="PIRSR" id="PIRSR601382-3"/>
    </source>
</evidence>
<evidence type="ECO:0000256" key="9">
    <source>
        <dbReference type="RuleBase" id="RU361193"/>
    </source>
</evidence>
<dbReference type="UniPathway" id="UPA00378"/>
<dbReference type="InterPro" id="IPR036026">
    <property type="entry name" value="Seven-hairpin_glycosidases"/>
</dbReference>
<evidence type="ECO:0000256" key="2">
    <source>
        <dbReference type="ARBA" id="ARBA00004922"/>
    </source>
</evidence>
<feature type="active site" description="Proton donor" evidence="6">
    <location>
        <position position="444"/>
    </location>
</feature>
<evidence type="ECO:0000313" key="10">
    <source>
        <dbReference type="EMBL" id="KIW04334.1"/>
    </source>
</evidence>
<accession>A0A0D2AYU0</accession>
<dbReference type="HOGENOM" id="CLU_003818_0_0_1"/>
<dbReference type="PRINTS" id="PR00747">
    <property type="entry name" value="GLYHDRLASE47"/>
</dbReference>
<dbReference type="GO" id="GO:0036503">
    <property type="term" value="P:ERAD pathway"/>
    <property type="evidence" value="ECO:0007669"/>
    <property type="project" value="UniProtKB-ARBA"/>
</dbReference>
<dbReference type="GO" id="GO:0005975">
    <property type="term" value="P:carbohydrate metabolic process"/>
    <property type="evidence" value="ECO:0007669"/>
    <property type="project" value="InterPro"/>
</dbReference>
<proteinExistence type="inferred from homology"/>
<evidence type="ECO:0000313" key="11">
    <source>
        <dbReference type="Proteomes" id="UP000053259"/>
    </source>
</evidence>
<evidence type="ECO:0000256" key="3">
    <source>
        <dbReference type="ARBA" id="ARBA00007658"/>
    </source>
</evidence>
<dbReference type="InterPro" id="IPR001382">
    <property type="entry name" value="Glyco_hydro_47"/>
</dbReference>
<dbReference type="Pfam" id="PF01532">
    <property type="entry name" value="Glyco_hydro_47"/>
    <property type="match status" value="1"/>
</dbReference>
<keyword evidence="7" id="KW-0479">Metal-binding</keyword>
<feature type="active site" evidence="6">
    <location>
        <position position="480"/>
    </location>
</feature>
<reference evidence="10 11" key="1">
    <citation type="submission" date="2015-01" db="EMBL/GenBank/DDBJ databases">
        <title>The Genome Sequence of Ochroconis gallopava CBS43764.</title>
        <authorList>
            <consortium name="The Broad Institute Genomics Platform"/>
            <person name="Cuomo C."/>
            <person name="de Hoog S."/>
            <person name="Gorbushina A."/>
            <person name="Stielow B."/>
            <person name="Teixiera M."/>
            <person name="Abouelleil A."/>
            <person name="Chapman S.B."/>
            <person name="Priest M."/>
            <person name="Young S.K."/>
            <person name="Wortman J."/>
            <person name="Nusbaum C."/>
            <person name="Birren B."/>
        </authorList>
    </citation>
    <scope>NUCLEOTIDE SEQUENCE [LARGE SCALE GENOMIC DNA]</scope>
    <source>
        <strain evidence="10 11">CBS 43764</strain>
    </source>
</reference>
<dbReference type="Gene3D" id="1.50.10.10">
    <property type="match status" value="1"/>
</dbReference>
<dbReference type="VEuPathDB" id="FungiDB:PV09_04624"/>
<dbReference type="GO" id="GO:0016020">
    <property type="term" value="C:membrane"/>
    <property type="evidence" value="ECO:0007669"/>
    <property type="project" value="InterPro"/>
</dbReference>
<name>A0A0D2AYU0_9PEZI</name>
<keyword evidence="7" id="KW-0106">Calcium</keyword>
<dbReference type="STRING" id="253628.A0A0D2AYU0"/>
<feature type="active site" description="Proton donor" evidence="6">
    <location>
        <position position="196"/>
    </location>
</feature>
<sequence length="578" mass="64628">MLFVRRWLVFLAVTATGVIIVSTLKPLALPPFTGNFASAFPDQASTNCPRKPPSPVDIPLGSGFSWRDVEIKNPVQLFFSLPTSEAAALPKVQFSGRKYFTHQKALEQSQRREAVKQVFLRAWNSYKSKALPHDELAPVSGGFKDTFGGWGATLVDSLDTLWIMGLKDEFEEAVDAAANLSFSPDSSTLSTVNMFETTIRYLGGFLAAYDLTDCKDARLLQKAVEMGDMIYASYDTPNRMPVTRWNIREYDQQQLAAENGIIAELASSSLEFTRLSQLTGDMRYYDAATRITRLLVDQQDKTQLPGMFPTAIATREEDLTQGTSFGFGAMADSAFEYFGKTWQLLKSREPRYQRLYQGAMNVASDHLLYRPSTPDQADILVSANYHTDSHSRDAQFQHLACFAGGMYLLGGRLFENATHVEIGKKLADGCVWAYKNAPLGIMPEIVEMKPCPSLSPCPYDANQASPFIAIGDPKYILRPEAIESVFYAYRVTGDAKYQDVAWDMFQSVNASTTTEFANAAISNVMVGPHEVRHDDSMESFWMSETLKYFYLVFCDDDVVSLDEWVFNTEAHPFRIPAG</sequence>
<dbReference type="GO" id="GO:0005509">
    <property type="term" value="F:calcium ion binding"/>
    <property type="evidence" value="ECO:0007669"/>
    <property type="project" value="InterPro"/>
</dbReference>
<dbReference type="RefSeq" id="XP_016214203.1">
    <property type="nucleotide sequence ID" value="XM_016358001.1"/>
</dbReference>
<dbReference type="EMBL" id="KN847541">
    <property type="protein sequence ID" value="KIW04334.1"/>
    <property type="molecule type" value="Genomic_DNA"/>
</dbReference>
<comment type="similarity">
    <text evidence="3 9">Belongs to the glycosyl hydrolase 47 family.</text>
</comment>
<dbReference type="InParanoid" id="A0A0D2AYU0"/>
<keyword evidence="5 8" id="KW-1015">Disulfide bond</keyword>
<dbReference type="InterPro" id="IPR050749">
    <property type="entry name" value="Glycosyl_Hydrolase_47"/>
</dbReference>
<keyword evidence="11" id="KW-1185">Reference proteome</keyword>
<dbReference type="FunFam" id="1.50.10.10:FF:000037">
    <property type="entry name" value="alpha-1,2-Mannosidase"/>
    <property type="match status" value="1"/>
</dbReference>
<dbReference type="Proteomes" id="UP000053259">
    <property type="component" value="Unassembled WGS sequence"/>
</dbReference>
<evidence type="ECO:0000256" key="4">
    <source>
        <dbReference type="ARBA" id="ARBA00022801"/>
    </source>
</evidence>
<dbReference type="OrthoDB" id="8118055at2759"/>
<dbReference type="AlphaFoldDB" id="A0A0D2AYU0"/>
<comment type="cofactor">
    <cofactor evidence="1 7">
        <name>Ca(2+)</name>
        <dbReference type="ChEBI" id="CHEBI:29108"/>
    </cofactor>
</comment>
<dbReference type="EC" id="3.2.1.-" evidence="9"/>
<keyword evidence="4 9" id="KW-0378">Hydrolase</keyword>
<organism evidence="10 11">
    <name type="scientific">Verruconis gallopava</name>
    <dbReference type="NCBI Taxonomy" id="253628"/>
    <lineage>
        <taxon>Eukaryota</taxon>
        <taxon>Fungi</taxon>
        <taxon>Dikarya</taxon>
        <taxon>Ascomycota</taxon>
        <taxon>Pezizomycotina</taxon>
        <taxon>Dothideomycetes</taxon>
        <taxon>Pleosporomycetidae</taxon>
        <taxon>Venturiales</taxon>
        <taxon>Sympoventuriaceae</taxon>
        <taxon>Verruconis</taxon>
    </lineage>
</organism>
<dbReference type="PANTHER" id="PTHR11742">
    <property type="entry name" value="MANNOSYL-OLIGOSACCHARIDE ALPHA-1,2-MANNOSIDASE-RELATED"/>
    <property type="match status" value="1"/>
</dbReference>
<dbReference type="InterPro" id="IPR012341">
    <property type="entry name" value="6hp_glycosidase-like_sf"/>
</dbReference>
<dbReference type="SUPFAM" id="SSF48225">
    <property type="entry name" value="Seven-hairpin glycosidases"/>
    <property type="match status" value="1"/>
</dbReference>
<gene>
    <name evidence="10" type="ORF">PV09_04624</name>
</gene>
<evidence type="ECO:0000256" key="7">
    <source>
        <dbReference type="PIRSR" id="PIRSR601382-2"/>
    </source>
</evidence>
<dbReference type="GO" id="GO:0005783">
    <property type="term" value="C:endoplasmic reticulum"/>
    <property type="evidence" value="ECO:0007669"/>
    <property type="project" value="TreeGrafter"/>
</dbReference>
<evidence type="ECO:0000256" key="6">
    <source>
        <dbReference type="PIRSR" id="PIRSR601382-1"/>
    </source>
</evidence>
<feature type="active site" evidence="6">
    <location>
        <position position="332"/>
    </location>
</feature>
<comment type="pathway">
    <text evidence="2">Protein modification; protein glycosylation.</text>
</comment>
<feature type="binding site" evidence="7">
    <location>
        <position position="568"/>
    </location>
    <ligand>
        <name>Ca(2+)</name>
        <dbReference type="ChEBI" id="CHEBI:29108"/>
    </ligand>
</feature>
<evidence type="ECO:0000256" key="1">
    <source>
        <dbReference type="ARBA" id="ARBA00001913"/>
    </source>
</evidence>
<evidence type="ECO:0000256" key="5">
    <source>
        <dbReference type="ARBA" id="ARBA00023157"/>
    </source>
</evidence>
<protein>
    <recommendedName>
        <fullName evidence="9">alpha-1,2-Mannosidase</fullName>
        <ecNumber evidence="9">3.2.1.-</ecNumber>
    </recommendedName>
</protein>